<comment type="caution">
    <text evidence="2">The sequence shown here is derived from an EMBL/GenBank/DDBJ whole genome shotgun (WGS) entry which is preliminary data.</text>
</comment>
<accession>A0A427AP34</accession>
<dbReference type="AlphaFoldDB" id="A0A427AP34"/>
<proteinExistence type="predicted"/>
<evidence type="ECO:0000313" key="2">
    <source>
        <dbReference type="EMBL" id="RRT77987.1"/>
    </source>
</evidence>
<name>A0A427AP34_ENSVE</name>
<gene>
    <name evidence="2" type="ORF">B296_00000298</name>
</gene>
<organism evidence="2 3">
    <name type="scientific">Ensete ventricosum</name>
    <name type="common">Abyssinian banana</name>
    <name type="synonym">Musa ensete</name>
    <dbReference type="NCBI Taxonomy" id="4639"/>
    <lineage>
        <taxon>Eukaryota</taxon>
        <taxon>Viridiplantae</taxon>
        <taxon>Streptophyta</taxon>
        <taxon>Embryophyta</taxon>
        <taxon>Tracheophyta</taxon>
        <taxon>Spermatophyta</taxon>
        <taxon>Magnoliopsida</taxon>
        <taxon>Liliopsida</taxon>
        <taxon>Zingiberales</taxon>
        <taxon>Musaceae</taxon>
        <taxon>Ensete</taxon>
    </lineage>
</organism>
<dbReference type="Proteomes" id="UP000287651">
    <property type="component" value="Unassembled WGS sequence"/>
</dbReference>
<dbReference type="EMBL" id="AMZH03001783">
    <property type="protein sequence ID" value="RRT77987.1"/>
    <property type="molecule type" value="Genomic_DNA"/>
</dbReference>
<reference evidence="2 3" key="1">
    <citation type="journal article" date="2014" name="Agronomy (Basel)">
        <title>A Draft Genome Sequence for Ensete ventricosum, the Drought-Tolerant Tree Against Hunger.</title>
        <authorList>
            <person name="Harrison J."/>
            <person name="Moore K.A."/>
            <person name="Paszkiewicz K."/>
            <person name="Jones T."/>
            <person name="Grant M."/>
            <person name="Ambacheew D."/>
            <person name="Muzemil S."/>
            <person name="Studholme D.J."/>
        </authorList>
    </citation>
    <scope>NUCLEOTIDE SEQUENCE [LARGE SCALE GENOMIC DNA]</scope>
</reference>
<evidence type="ECO:0000256" key="1">
    <source>
        <dbReference type="SAM" id="MobiDB-lite"/>
    </source>
</evidence>
<feature type="compositionally biased region" description="Basic residues" evidence="1">
    <location>
        <begin position="50"/>
        <end position="76"/>
    </location>
</feature>
<evidence type="ECO:0000313" key="3">
    <source>
        <dbReference type="Proteomes" id="UP000287651"/>
    </source>
</evidence>
<sequence>MRISIGLTKYRHFGYCDPFRGLGQTSTYQSIPVFRRGRKGRCGGGTGGGRKMKRHHTNRRKKKGKQRKRKKRTERWWRGRKKRTCAGEINDDKWAGHIQRQWRQRELGKIGCKR</sequence>
<protein>
    <submittedName>
        <fullName evidence="2">Uncharacterized protein</fullName>
    </submittedName>
</protein>
<feature type="region of interest" description="Disordered" evidence="1">
    <location>
        <begin position="36"/>
        <end position="76"/>
    </location>
</feature>